<dbReference type="EMBL" id="JABBGA010000008">
    <property type="protein sequence ID" value="NML26432.1"/>
    <property type="molecule type" value="Genomic_DNA"/>
</dbReference>
<dbReference type="InterPro" id="IPR035901">
    <property type="entry name" value="GIY-YIG_endonuc_sf"/>
</dbReference>
<dbReference type="GO" id="GO:0045004">
    <property type="term" value="P:DNA replication proofreading"/>
    <property type="evidence" value="ECO:0007669"/>
    <property type="project" value="TreeGrafter"/>
</dbReference>
<evidence type="ECO:0000256" key="3">
    <source>
        <dbReference type="ARBA" id="ARBA00026073"/>
    </source>
</evidence>
<dbReference type="GO" id="GO:0003887">
    <property type="term" value="F:DNA-directed DNA polymerase activity"/>
    <property type="evidence" value="ECO:0007669"/>
    <property type="project" value="UniProtKB-EC"/>
</dbReference>
<keyword evidence="7" id="KW-1185">Reference proteome</keyword>
<evidence type="ECO:0000313" key="7">
    <source>
        <dbReference type="Proteomes" id="UP000580043"/>
    </source>
</evidence>
<dbReference type="GO" id="GO:0003677">
    <property type="term" value="F:DNA binding"/>
    <property type="evidence" value="ECO:0007669"/>
    <property type="project" value="InterPro"/>
</dbReference>
<dbReference type="CDD" id="cd10434">
    <property type="entry name" value="GIY-YIG_UvrC_Cho"/>
    <property type="match status" value="1"/>
</dbReference>
<reference evidence="6 7" key="1">
    <citation type="submission" date="2020-04" db="EMBL/GenBank/DDBJ databases">
        <title>Zoogloea sp. G-4-1-14 isolated from soil.</title>
        <authorList>
            <person name="Dahal R.H."/>
        </authorList>
    </citation>
    <scope>NUCLEOTIDE SEQUENCE [LARGE SCALE GENOMIC DNA]</scope>
    <source>
        <strain evidence="6 7">G-4-1-14</strain>
    </source>
</reference>
<dbReference type="SUPFAM" id="SSF53098">
    <property type="entry name" value="Ribonuclease H-like"/>
    <property type="match status" value="1"/>
</dbReference>
<dbReference type="AlphaFoldDB" id="A0A848G5G9"/>
<evidence type="ECO:0000313" key="6">
    <source>
        <dbReference type="EMBL" id="NML26432.1"/>
    </source>
</evidence>
<dbReference type="RefSeq" id="WP_169145971.1">
    <property type="nucleotide sequence ID" value="NZ_JABBGA010000008.1"/>
</dbReference>
<sequence>MLAPKLAFIDVETTGANPVIDRVTEIAILRVENGELVERWSSLVNPGIPIPANIQAFTGITDAMVADAPPYAAVADQVRALLADCVFAAHNARFDYGFLKNEFQRIGQEFDAPVLCTVKLSRALFPQHHRHGLDALIERHGLTCTARHRAMGDTEALHQFAGMVAGQFERDVLDMAIVKAMKAPNRPAGLPEGVLEGMPEGPGVYLFYGENDLPLYVGRSVSLRSRVMSHFSGEARKGKEAKIAQQVRRVDWRVTAGELGALLLESQLLRQLKPAENRQPSETEAVFGLRYDAGRQRGAVLSREPLNGADPQAWGEVYGAFRARKEADNALRELATLYKLCPRRIGTEAWAEGPCLAHAAKRCAGVCAGKESAAEHDQRLLKVLESLRLKRWPWAGPVAVHERHPDTGREAWHLLDRWCLLGTVDDEAALQTLRAVQPAARFDLDTYRILLRWFDTPAGKAAITPLEPLEPI</sequence>
<dbReference type="InterPro" id="IPR013520">
    <property type="entry name" value="Ribonucl_H"/>
</dbReference>
<dbReference type="SMART" id="SM00465">
    <property type="entry name" value="GIYc"/>
    <property type="match status" value="1"/>
</dbReference>
<comment type="catalytic activity">
    <reaction evidence="4">
        <text>DNA(n) + a 2'-deoxyribonucleoside 5'-triphosphate = DNA(n+1) + diphosphate</text>
        <dbReference type="Rhea" id="RHEA:22508"/>
        <dbReference type="Rhea" id="RHEA-COMP:17339"/>
        <dbReference type="Rhea" id="RHEA-COMP:17340"/>
        <dbReference type="ChEBI" id="CHEBI:33019"/>
        <dbReference type="ChEBI" id="CHEBI:61560"/>
        <dbReference type="ChEBI" id="CHEBI:173112"/>
        <dbReference type="EC" id="2.7.7.7"/>
    </reaction>
</comment>
<dbReference type="Gene3D" id="3.30.420.10">
    <property type="entry name" value="Ribonuclease H-like superfamily/Ribonuclease H"/>
    <property type="match status" value="1"/>
</dbReference>
<dbReference type="FunFam" id="3.30.420.10:FF:000045">
    <property type="entry name" value="3'-5' exonuclease DinG"/>
    <property type="match status" value="1"/>
</dbReference>
<comment type="subunit">
    <text evidence="3">DNA polymerase III contains a core (composed of alpha, epsilon and theta chains) that associates with a tau subunit. This core dimerizes to form the POLIII' complex. PolIII' associates with the gamma complex (composed of gamma, delta, delta', psi and chi chains) and with the beta chain to form the complete DNA polymerase III complex.</text>
</comment>
<dbReference type="NCBIfam" id="TIGR00573">
    <property type="entry name" value="dnaq"/>
    <property type="match status" value="1"/>
</dbReference>
<comment type="function">
    <text evidence="2">DNA polymerase III is a complex, multichain enzyme responsible for most of the replicative synthesis in bacteria. The epsilon subunit contain the editing function and is a proofreading 3'-5' exonuclease.</text>
</comment>
<proteinExistence type="predicted"/>
<dbReference type="SUPFAM" id="SSF82771">
    <property type="entry name" value="GIY-YIG endonuclease"/>
    <property type="match status" value="1"/>
</dbReference>
<evidence type="ECO:0000256" key="4">
    <source>
        <dbReference type="ARBA" id="ARBA00049244"/>
    </source>
</evidence>
<dbReference type="EC" id="2.7.7.7" evidence="1"/>
<evidence type="ECO:0000256" key="1">
    <source>
        <dbReference type="ARBA" id="ARBA00012417"/>
    </source>
</evidence>
<dbReference type="CDD" id="cd06127">
    <property type="entry name" value="DEDDh"/>
    <property type="match status" value="1"/>
</dbReference>
<dbReference type="InterPro" id="IPR012337">
    <property type="entry name" value="RNaseH-like_sf"/>
</dbReference>
<comment type="caution">
    <text evidence="6">The sequence shown here is derived from an EMBL/GenBank/DDBJ whole genome shotgun (WGS) entry which is preliminary data.</text>
</comment>
<dbReference type="Proteomes" id="UP000580043">
    <property type="component" value="Unassembled WGS sequence"/>
</dbReference>
<gene>
    <name evidence="6" type="ORF">HHL15_11815</name>
</gene>
<dbReference type="GO" id="GO:0008408">
    <property type="term" value="F:3'-5' exonuclease activity"/>
    <property type="evidence" value="ECO:0007669"/>
    <property type="project" value="TreeGrafter"/>
</dbReference>
<accession>A0A848G5G9</accession>
<dbReference type="SMART" id="SM00479">
    <property type="entry name" value="EXOIII"/>
    <property type="match status" value="1"/>
</dbReference>
<protein>
    <recommendedName>
        <fullName evidence="1">DNA-directed DNA polymerase</fullName>
        <ecNumber evidence="1">2.7.7.7</ecNumber>
    </recommendedName>
</protein>
<evidence type="ECO:0000256" key="2">
    <source>
        <dbReference type="ARBA" id="ARBA00025483"/>
    </source>
</evidence>
<dbReference type="GO" id="GO:0005829">
    <property type="term" value="C:cytosol"/>
    <property type="evidence" value="ECO:0007669"/>
    <property type="project" value="TreeGrafter"/>
</dbReference>
<dbReference type="InterPro" id="IPR047296">
    <property type="entry name" value="GIY-YIG_UvrC_Cho"/>
</dbReference>
<evidence type="ECO:0000259" key="5">
    <source>
        <dbReference type="PROSITE" id="PS50164"/>
    </source>
</evidence>
<dbReference type="GO" id="GO:0006289">
    <property type="term" value="P:nucleotide-excision repair"/>
    <property type="evidence" value="ECO:0007669"/>
    <property type="project" value="InterPro"/>
</dbReference>
<dbReference type="PANTHER" id="PTHR30231">
    <property type="entry name" value="DNA POLYMERASE III SUBUNIT EPSILON"/>
    <property type="match status" value="1"/>
</dbReference>
<dbReference type="InterPro" id="IPR006054">
    <property type="entry name" value="DnaQ"/>
</dbReference>
<organism evidence="6 7">
    <name type="scientific">Zoogloea dura</name>
    <dbReference type="NCBI Taxonomy" id="2728840"/>
    <lineage>
        <taxon>Bacteria</taxon>
        <taxon>Pseudomonadati</taxon>
        <taxon>Pseudomonadota</taxon>
        <taxon>Betaproteobacteria</taxon>
        <taxon>Rhodocyclales</taxon>
        <taxon>Zoogloeaceae</taxon>
        <taxon>Zoogloea</taxon>
    </lineage>
</organism>
<dbReference type="InterPro" id="IPR000305">
    <property type="entry name" value="GIY-YIG_endonuc"/>
</dbReference>
<dbReference type="Pfam" id="PF00929">
    <property type="entry name" value="RNase_T"/>
    <property type="match status" value="1"/>
</dbReference>
<dbReference type="PROSITE" id="PS50164">
    <property type="entry name" value="GIY_YIG"/>
    <property type="match status" value="1"/>
</dbReference>
<feature type="domain" description="GIY-YIG" evidence="5">
    <location>
        <begin position="200"/>
        <end position="278"/>
    </location>
</feature>
<dbReference type="Gene3D" id="3.40.1440.10">
    <property type="entry name" value="GIY-YIG endonuclease"/>
    <property type="match status" value="1"/>
</dbReference>
<name>A0A848G5G9_9RHOO</name>
<dbReference type="InterPro" id="IPR036397">
    <property type="entry name" value="RNaseH_sf"/>
</dbReference>
<dbReference type="PANTHER" id="PTHR30231:SF37">
    <property type="entry name" value="EXODEOXYRIBONUCLEASE 10"/>
    <property type="match status" value="1"/>
</dbReference>